<feature type="transmembrane region" description="Helical" evidence="9">
    <location>
        <begin position="138"/>
        <end position="158"/>
    </location>
</feature>
<evidence type="ECO:0000256" key="10">
    <source>
        <dbReference type="RuleBase" id="RU000594"/>
    </source>
</evidence>
<evidence type="ECO:0000256" key="11">
    <source>
        <dbReference type="RuleBase" id="RU004181"/>
    </source>
</evidence>
<evidence type="ECO:0000256" key="5">
    <source>
        <dbReference type="ARBA" id="ARBA00022750"/>
    </source>
</evidence>
<dbReference type="PROSITE" id="PS00855">
    <property type="entry name" value="SPASE_II"/>
    <property type="match status" value="1"/>
</dbReference>
<feature type="active site" evidence="9">
    <location>
        <position position="128"/>
    </location>
</feature>
<keyword evidence="6 9" id="KW-0378">Hydrolase</keyword>
<dbReference type="GO" id="GO:0004190">
    <property type="term" value="F:aspartic-type endopeptidase activity"/>
    <property type="evidence" value="ECO:0007669"/>
    <property type="project" value="UniProtKB-UniRule"/>
</dbReference>
<dbReference type="PANTHER" id="PTHR33695:SF1">
    <property type="entry name" value="LIPOPROTEIN SIGNAL PEPTIDASE"/>
    <property type="match status" value="1"/>
</dbReference>
<evidence type="ECO:0000313" key="13">
    <source>
        <dbReference type="Proteomes" id="UP000544872"/>
    </source>
</evidence>
<evidence type="ECO:0000256" key="1">
    <source>
        <dbReference type="ARBA" id="ARBA00006139"/>
    </source>
</evidence>
<dbReference type="EC" id="3.4.23.36" evidence="9"/>
<keyword evidence="5 9" id="KW-0064">Aspartyl protease</keyword>
<keyword evidence="7 9" id="KW-1133">Transmembrane helix</keyword>
<feature type="transmembrane region" description="Helical" evidence="9">
    <location>
        <begin position="100"/>
        <end position="118"/>
    </location>
</feature>
<dbReference type="AlphaFoldDB" id="A0A7X0DLC2"/>
<evidence type="ECO:0000256" key="3">
    <source>
        <dbReference type="ARBA" id="ARBA00022670"/>
    </source>
</evidence>
<reference evidence="12 13" key="1">
    <citation type="submission" date="2020-08" db="EMBL/GenBank/DDBJ databases">
        <title>Genomic Encyclopedia of Type Strains, Phase IV (KMG-IV): sequencing the most valuable type-strain genomes for metagenomic binning, comparative biology and taxonomic classification.</title>
        <authorList>
            <person name="Goeker M."/>
        </authorList>
    </citation>
    <scope>NUCLEOTIDE SEQUENCE [LARGE SCALE GENOMIC DNA]</scope>
    <source>
        <strain evidence="12 13">DSM 11590</strain>
    </source>
</reference>
<comment type="pathway">
    <text evidence="9">Protein modification; lipoprotein biosynthesis (signal peptide cleavage).</text>
</comment>
<evidence type="ECO:0000256" key="6">
    <source>
        <dbReference type="ARBA" id="ARBA00022801"/>
    </source>
</evidence>
<dbReference type="InterPro" id="IPR001872">
    <property type="entry name" value="Peptidase_A8"/>
</dbReference>
<dbReference type="GO" id="GO:0006508">
    <property type="term" value="P:proteolysis"/>
    <property type="evidence" value="ECO:0007669"/>
    <property type="project" value="UniProtKB-KW"/>
</dbReference>
<evidence type="ECO:0000256" key="9">
    <source>
        <dbReference type="HAMAP-Rule" id="MF_00161"/>
    </source>
</evidence>
<organism evidence="12 13">
    <name type="scientific">Novispirillum itersonii</name>
    <name type="common">Aquaspirillum itersonii</name>
    <dbReference type="NCBI Taxonomy" id="189"/>
    <lineage>
        <taxon>Bacteria</taxon>
        <taxon>Pseudomonadati</taxon>
        <taxon>Pseudomonadota</taxon>
        <taxon>Alphaproteobacteria</taxon>
        <taxon>Rhodospirillales</taxon>
        <taxon>Novispirillaceae</taxon>
        <taxon>Novispirillum</taxon>
    </lineage>
</organism>
<comment type="similarity">
    <text evidence="1 9 11">Belongs to the peptidase A8 family.</text>
</comment>
<keyword evidence="13" id="KW-1185">Reference proteome</keyword>
<comment type="catalytic activity">
    <reaction evidence="9 10">
        <text>Release of signal peptides from bacterial membrane prolipoproteins. Hydrolyzes -Xaa-Yaa-Zaa-|-(S,diacylglyceryl)Cys-, in which Xaa is hydrophobic (preferably Leu), and Yaa (Ala or Ser) and Zaa (Gly or Ala) have small, neutral side chains.</text>
        <dbReference type="EC" id="3.4.23.36"/>
    </reaction>
</comment>
<accession>A0A7X0DLC2</accession>
<evidence type="ECO:0000256" key="8">
    <source>
        <dbReference type="ARBA" id="ARBA00023136"/>
    </source>
</evidence>
<gene>
    <name evidence="9" type="primary">lspA</name>
    <name evidence="12" type="ORF">FHS48_001244</name>
</gene>
<dbReference type="NCBIfam" id="TIGR00077">
    <property type="entry name" value="lspA"/>
    <property type="match status" value="1"/>
</dbReference>
<dbReference type="Proteomes" id="UP000544872">
    <property type="component" value="Unassembled WGS sequence"/>
</dbReference>
<protein>
    <recommendedName>
        <fullName evidence="9">Lipoprotein signal peptidase</fullName>
        <ecNumber evidence="9">3.4.23.36</ecNumber>
    </recommendedName>
    <alternativeName>
        <fullName evidence="9">Prolipoprotein signal peptidase</fullName>
    </alternativeName>
    <alternativeName>
        <fullName evidence="9">Signal peptidase II</fullName>
        <shortName evidence="9">SPase II</shortName>
    </alternativeName>
</protein>
<evidence type="ECO:0000256" key="7">
    <source>
        <dbReference type="ARBA" id="ARBA00022989"/>
    </source>
</evidence>
<dbReference type="EMBL" id="JACIIX010000003">
    <property type="protein sequence ID" value="MBB6209836.1"/>
    <property type="molecule type" value="Genomic_DNA"/>
</dbReference>
<feature type="transmembrane region" description="Helical" evidence="9">
    <location>
        <begin position="74"/>
        <end position="93"/>
    </location>
</feature>
<comment type="subcellular location">
    <subcellularLocation>
        <location evidence="9">Cell membrane</location>
        <topology evidence="9">Multi-pass membrane protein</topology>
    </subcellularLocation>
</comment>
<comment type="function">
    <text evidence="9 10">This protein specifically catalyzes the removal of signal peptides from prolipoproteins.</text>
</comment>
<keyword evidence="8 9" id="KW-0472">Membrane</keyword>
<keyword evidence="2 9" id="KW-1003">Cell membrane</keyword>
<dbReference type="GO" id="GO:0005886">
    <property type="term" value="C:plasma membrane"/>
    <property type="evidence" value="ECO:0007669"/>
    <property type="project" value="UniProtKB-SubCell"/>
</dbReference>
<evidence type="ECO:0000313" key="12">
    <source>
        <dbReference type="EMBL" id="MBB6209836.1"/>
    </source>
</evidence>
<dbReference type="PANTHER" id="PTHR33695">
    <property type="entry name" value="LIPOPROTEIN SIGNAL PEPTIDASE"/>
    <property type="match status" value="1"/>
</dbReference>
<dbReference type="UniPathway" id="UPA00665"/>
<dbReference type="Pfam" id="PF01252">
    <property type="entry name" value="Peptidase_A8"/>
    <property type="match status" value="1"/>
</dbReference>
<keyword evidence="4 9" id="KW-0812">Transmembrane</keyword>
<keyword evidence="3 9" id="KW-0645">Protease</keyword>
<name>A0A7X0DLC2_NOVIT</name>
<dbReference type="PRINTS" id="PR00781">
    <property type="entry name" value="LIPOSIGPTASE"/>
</dbReference>
<proteinExistence type="inferred from homology"/>
<feature type="active site" evidence="9">
    <location>
        <position position="146"/>
    </location>
</feature>
<comment type="caution">
    <text evidence="12">The sequence shown here is derived from an EMBL/GenBank/DDBJ whole genome shotgun (WGS) entry which is preliminary data.</text>
</comment>
<dbReference type="RefSeq" id="WP_260402363.1">
    <property type="nucleotide sequence ID" value="NZ_JACIIX010000003.1"/>
</dbReference>
<sequence>MMIRRLTDGMVLNRSFWLCLLLALVALTADQLIKLWVVGLSGGDPMRIELLPFLNLVMAWNRGVSFGFLHDSALGPWPLLALAVGFSVFLVIWMARAQQVLLRLALALMIGGALGNGIDRVRWEAVADYIDFFIGGWHFWAFNLADAFISVGAALLIADSLFRRES</sequence>
<dbReference type="HAMAP" id="MF_00161">
    <property type="entry name" value="LspA"/>
    <property type="match status" value="1"/>
</dbReference>
<evidence type="ECO:0000256" key="4">
    <source>
        <dbReference type="ARBA" id="ARBA00022692"/>
    </source>
</evidence>
<comment type="caution">
    <text evidence="9">Lacks conserved residue(s) required for the propagation of feature annotation.</text>
</comment>
<evidence type="ECO:0000256" key="2">
    <source>
        <dbReference type="ARBA" id="ARBA00022475"/>
    </source>
</evidence>